<dbReference type="EMBL" id="CP044398">
    <property type="protein sequence ID" value="QFI36331.1"/>
    <property type="molecule type" value="Genomic_DNA"/>
</dbReference>
<geneLocation type="plasmid" evidence="2 3">
    <name>unnamed1</name>
</geneLocation>
<gene>
    <name evidence="2" type="ORF">FR932_00120</name>
</gene>
<keyword evidence="1" id="KW-0732">Signal</keyword>
<evidence type="ECO:0000256" key="1">
    <source>
        <dbReference type="SAM" id="SignalP"/>
    </source>
</evidence>
<reference evidence="2 3" key="1">
    <citation type="submission" date="2019-09" db="EMBL/GenBank/DDBJ databases">
        <title>Hybrid Assembly of the complete Genome of the Deep-Sea Bacterium Moritella marina from long Nanopore and Illumina reads.</title>
        <authorList>
            <person name="Magin S."/>
            <person name="Georgoulis A."/>
            <person name="Papadimitriou K."/>
            <person name="Iliakis G."/>
            <person name="Vorgias C.E."/>
        </authorList>
    </citation>
    <scope>NUCLEOTIDE SEQUENCE [LARGE SCALE GENOMIC DNA]</scope>
    <source>
        <strain evidence="2 3">MP-1</strain>
        <plasmid evidence="2 3">unnamed1</plasmid>
    </source>
</reference>
<proteinExistence type="predicted"/>
<dbReference type="AlphaFoldDB" id="A0A5J6WGU3"/>
<sequence>MRYYLLPILLLLPLYAQAEIPSLDSMAFAAKHQINSNAFKNAKYVQGNTFPLGKHKTAYELFYSGKYKGRSAVMQINCKAVNKTGDIEYCKPVDIK</sequence>
<organism evidence="2 3">
    <name type="scientific">Moritella marina ATCC 15381</name>
    <dbReference type="NCBI Taxonomy" id="1202962"/>
    <lineage>
        <taxon>Bacteria</taxon>
        <taxon>Pseudomonadati</taxon>
        <taxon>Pseudomonadota</taxon>
        <taxon>Gammaproteobacteria</taxon>
        <taxon>Alteromonadales</taxon>
        <taxon>Moritellaceae</taxon>
        <taxon>Moritella</taxon>
    </lineage>
</organism>
<feature type="signal peptide" evidence="1">
    <location>
        <begin position="1"/>
        <end position="18"/>
    </location>
</feature>
<dbReference type="Proteomes" id="UP000327424">
    <property type="component" value="Plasmid unnamed1"/>
</dbReference>
<evidence type="ECO:0000313" key="2">
    <source>
        <dbReference type="EMBL" id="QFI36331.1"/>
    </source>
</evidence>
<feature type="chain" id="PRO_5023864303" evidence="1">
    <location>
        <begin position="19"/>
        <end position="96"/>
    </location>
</feature>
<protein>
    <submittedName>
        <fullName evidence="2">Uncharacterized protein</fullName>
    </submittedName>
</protein>
<keyword evidence="3" id="KW-1185">Reference proteome</keyword>
<dbReference type="RefSeq" id="WP_019629019.1">
    <property type="nucleotide sequence ID" value="NZ_ALOE01000027.1"/>
</dbReference>
<keyword evidence="2" id="KW-0614">Plasmid</keyword>
<accession>A0A5J6WGU3</accession>
<name>A0A5J6WGU3_MORMI</name>
<evidence type="ECO:0000313" key="3">
    <source>
        <dbReference type="Proteomes" id="UP000327424"/>
    </source>
</evidence>
<dbReference type="KEGG" id="mmaa:FR932_00120"/>